<dbReference type="GO" id="GO:0005829">
    <property type="term" value="C:cytosol"/>
    <property type="evidence" value="ECO:0007669"/>
    <property type="project" value="TreeGrafter"/>
</dbReference>
<gene>
    <name evidence="4" type="ORF">B1B_19028</name>
</gene>
<comment type="caution">
    <text evidence="4">The sequence shown here is derived from an EMBL/GenBank/DDBJ whole genome shotgun (WGS) entry which is preliminary data.</text>
</comment>
<dbReference type="GO" id="GO:0051082">
    <property type="term" value="F:unfolded protein binding"/>
    <property type="evidence" value="ECO:0007669"/>
    <property type="project" value="TreeGrafter"/>
</dbReference>
<dbReference type="Gene3D" id="3.90.20.20">
    <property type="match status" value="1"/>
</dbReference>
<feature type="compositionally biased region" description="Gly residues" evidence="3">
    <location>
        <begin position="23"/>
        <end position="33"/>
    </location>
</feature>
<dbReference type="Pfam" id="PF01025">
    <property type="entry name" value="GrpE"/>
    <property type="match status" value="1"/>
</dbReference>
<feature type="compositionally biased region" description="Low complexity" evidence="3">
    <location>
        <begin position="10"/>
        <end position="22"/>
    </location>
</feature>
<dbReference type="GO" id="GO:0000774">
    <property type="term" value="F:adenyl-nucleotide exchange factor activity"/>
    <property type="evidence" value="ECO:0007669"/>
    <property type="project" value="InterPro"/>
</dbReference>
<proteinExistence type="inferred from homology"/>
<evidence type="ECO:0000256" key="3">
    <source>
        <dbReference type="SAM" id="MobiDB-lite"/>
    </source>
</evidence>
<dbReference type="InterPro" id="IPR013805">
    <property type="entry name" value="GrpE_CC"/>
</dbReference>
<reference evidence="4" key="2">
    <citation type="journal article" date="2014" name="ISME J.">
        <title>Microbial stratification in low pH oxic and suboxic macroscopic growths along an acid mine drainage.</title>
        <authorList>
            <person name="Mendez-Garcia C."/>
            <person name="Mesa V."/>
            <person name="Sprenger R.R."/>
            <person name="Richter M."/>
            <person name="Diez M.S."/>
            <person name="Solano J."/>
            <person name="Bargiela R."/>
            <person name="Golyshina O.V."/>
            <person name="Manteca A."/>
            <person name="Ramos J.L."/>
            <person name="Gallego J.R."/>
            <person name="Llorente I."/>
            <person name="Martins Dos Santos V.A."/>
            <person name="Jensen O.N."/>
            <person name="Pelaez A.I."/>
            <person name="Sanchez J."/>
            <person name="Ferrer M."/>
        </authorList>
    </citation>
    <scope>NUCLEOTIDE SEQUENCE</scope>
</reference>
<evidence type="ECO:0000256" key="2">
    <source>
        <dbReference type="ARBA" id="ARBA00023186"/>
    </source>
</evidence>
<dbReference type="PANTHER" id="PTHR21237:SF23">
    <property type="entry name" value="GRPE PROTEIN HOMOLOG, MITOCHONDRIAL"/>
    <property type="match status" value="1"/>
</dbReference>
<reference evidence="4" key="1">
    <citation type="submission" date="2013-08" db="EMBL/GenBank/DDBJ databases">
        <authorList>
            <person name="Mendez C."/>
            <person name="Richter M."/>
            <person name="Ferrer M."/>
            <person name="Sanchez J."/>
        </authorList>
    </citation>
    <scope>NUCLEOTIDE SEQUENCE</scope>
</reference>
<keyword evidence="2" id="KW-0143">Chaperone</keyword>
<organism evidence="4">
    <name type="scientific">mine drainage metagenome</name>
    <dbReference type="NCBI Taxonomy" id="410659"/>
    <lineage>
        <taxon>unclassified sequences</taxon>
        <taxon>metagenomes</taxon>
        <taxon>ecological metagenomes</taxon>
    </lineage>
</organism>
<comment type="similarity">
    <text evidence="1">Belongs to the GrpE family.</text>
</comment>
<feature type="non-terminal residue" evidence="4">
    <location>
        <position position="157"/>
    </location>
</feature>
<dbReference type="CDD" id="cd00446">
    <property type="entry name" value="GrpE"/>
    <property type="match status" value="1"/>
</dbReference>
<dbReference type="SUPFAM" id="SSF58014">
    <property type="entry name" value="Coiled-coil domain of nucleotide exchange factor GrpE"/>
    <property type="match status" value="1"/>
</dbReference>
<dbReference type="GO" id="GO:0051087">
    <property type="term" value="F:protein-folding chaperone binding"/>
    <property type="evidence" value="ECO:0007669"/>
    <property type="project" value="InterPro"/>
</dbReference>
<name>T0Y7D9_9ZZZZ</name>
<dbReference type="PANTHER" id="PTHR21237">
    <property type="entry name" value="GRPE PROTEIN"/>
    <property type="match status" value="1"/>
</dbReference>
<feature type="region of interest" description="Disordered" evidence="3">
    <location>
        <begin position="1"/>
        <end position="41"/>
    </location>
</feature>
<dbReference type="AlphaFoldDB" id="T0Y7D9"/>
<accession>T0Y7D9</accession>
<evidence type="ECO:0000256" key="1">
    <source>
        <dbReference type="ARBA" id="ARBA00009054"/>
    </source>
</evidence>
<dbReference type="EMBL" id="AUZY01012779">
    <property type="protein sequence ID" value="EQD27777.1"/>
    <property type="molecule type" value="Genomic_DNA"/>
</dbReference>
<sequence>MSTEQAGMSPAEAPRAAGEPAGTAGGAAPGEGGDAPAELARVQQALEQAELRAREHWEQYLRAVAELDNVRKRAQRDIEAANRYGLEKFAAELLPVQDSLELAVHSAGQADVDPQSLKQGQEATLKLLTKALEKLGITPILPLGEPFDPARHEAMLA</sequence>
<dbReference type="PRINTS" id="PR00773">
    <property type="entry name" value="GRPEPROTEIN"/>
</dbReference>
<dbReference type="InterPro" id="IPR000740">
    <property type="entry name" value="GrpE"/>
</dbReference>
<evidence type="ECO:0000313" key="4">
    <source>
        <dbReference type="EMBL" id="EQD27777.1"/>
    </source>
</evidence>
<dbReference type="GO" id="GO:0042803">
    <property type="term" value="F:protein homodimerization activity"/>
    <property type="evidence" value="ECO:0007669"/>
    <property type="project" value="InterPro"/>
</dbReference>
<dbReference type="GO" id="GO:0006457">
    <property type="term" value="P:protein folding"/>
    <property type="evidence" value="ECO:0007669"/>
    <property type="project" value="InterPro"/>
</dbReference>
<protein>
    <submittedName>
        <fullName evidence="4">GrpE nucleotide exchange factor</fullName>
    </submittedName>
</protein>